<evidence type="ECO:0000313" key="2">
    <source>
        <dbReference type="EMBL" id="ANP39473.1"/>
    </source>
</evidence>
<evidence type="ECO:0000256" key="1">
    <source>
        <dbReference type="SAM" id="SignalP"/>
    </source>
</evidence>
<accession>A0A1B0ZYS1</accession>
<dbReference type="STRING" id="1265309.K529_001730"/>
<feature type="signal peptide" evidence="1">
    <location>
        <begin position="1"/>
        <end position="20"/>
    </location>
</feature>
<feature type="chain" id="PRO_5008518229" evidence="1">
    <location>
        <begin position="21"/>
        <end position="182"/>
    </location>
</feature>
<dbReference type="Proteomes" id="UP000013243">
    <property type="component" value="Chromosome"/>
</dbReference>
<name>A0A1B0ZYS1_9RHOB</name>
<dbReference type="GeneID" id="28248512"/>
<dbReference type="OrthoDB" id="7665031at2"/>
<keyword evidence="1" id="KW-0732">Signal</keyword>
<evidence type="ECO:0000313" key="3">
    <source>
        <dbReference type="Proteomes" id="UP000013243"/>
    </source>
</evidence>
<dbReference type="EMBL" id="CP015230">
    <property type="protein sequence ID" value="ANP39473.1"/>
    <property type="molecule type" value="Genomic_DNA"/>
</dbReference>
<protein>
    <submittedName>
        <fullName evidence="2">Uncharacterized protein</fullName>
    </submittedName>
</protein>
<dbReference type="KEGG" id="rmb:K529_001730"/>
<gene>
    <name evidence="2" type="ORF">K529_001730</name>
</gene>
<reference evidence="2 3" key="1">
    <citation type="journal article" date="2016" name="ISME J.">
        <title>Global occurrence and heterogeneity of the Roseobacter-clade species Ruegeria mobilis.</title>
        <authorList>
            <person name="Sonnenschein E."/>
            <person name="Gram L."/>
        </authorList>
    </citation>
    <scope>NUCLEOTIDE SEQUENCE [LARGE SCALE GENOMIC DNA]</scope>
    <source>
        <strain evidence="2 3">F1926</strain>
    </source>
</reference>
<dbReference type="RefSeq" id="WP_005670677.1">
    <property type="nucleotide sequence ID" value="NZ_CP015230.1"/>
</dbReference>
<sequence>MLKSLAATLALSLMGGLAQASTLFLEAGNWAAVYKGNTCHVYTLSSARDTSGYLEFTFENNGLNATFDYIYTPYGPDEVEAPWDEAADSVTLYLGDEPVWFGDEMFFYTAPGFTYGASLTPGFISELIGAMLATKGDFGFAVDRAAEGETWLYGGFSLSGLDQALAKAGEMCQFDPRALPQS</sequence>
<organism evidence="2 3">
    <name type="scientific">Tritonibacter mobilis F1926</name>
    <dbReference type="NCBI Taxonomy" id="1265309"/>
    <lineage>
        <taxon>Bacteria</taxon>
        <taxon>Pseudomonadati</taxon>
        <taxon>Pseudomonadota</taxon>
        <taxon>Alphaproteobacteria</taxon>
        <taxon>Rhodobacterales</taxon>
        <taxon>Paracoccaceae</taxon>
        <taxon>Tritonibacter</taxon>
    </lineage>
</organism>
<dbReference type="AlphaFoldDB" id="A0A1B0ZYS1"/>
<proteinExistence type="predicted"/>